<reference evidence="1 2" key="1">
    <citation type="journal article" date="2024" name="Plant Biotechnol. J.">
        <title>Genome and CRISPR/Cas9 system of a widespread forest tree (Populus alba) in the world.</title>
        <authorList>
            <person name="Liu Y.J."/>
            <person name="Jiang P.F."/>
            <person name="Han X.M."/>
            <person name="Li X.Y."/>
            <person name="Wang H.M."/>
            <person name="Wang Y.J."/>
            <person name="Wang X.X."/>
            <person name="Zeng Q.Y."/>
        </authorList>
    </citation>
    <scope>NUCLEOTIDE SEQUENCE [LARGE SCALE GENOMIC DNA]</scope>
    <source>
        <strain evidence="2">cv. PAL-ZL1</strain>
    </source>
</reference>
<gene>
    <name evidence="1" type="ORF">D5086_033104</name>
</gene>
<organism evidence="1 2">
    <name type="scientific">Populus alba</name>
    <name type="common">White poplar</name>
    <dbReference type="NCBI Taxonomy" id="43335"/>
    <lineage>
        <taxon>Eukaryota</taxon>
        <taxon>Viridiplantae</taxon>
        <taxon>Streptophyta</taxon>
        <taxon>Embryophyta</taxon>
        <taxon>Tracheophyta</taxon>
        <taxon>Spermatophyta</taxon>
        <taxon>Magnoliopsida</taxon>
        <taxon>eudicotyledons</taxon>
        <taxon>Gunneridae</taxon>
        <taxon>Pentapetalae</taxon>
        <taxon>rosids</taxon>
        <taxon>fabids</taxon>
        <taxon>Malpighiales</taxon>
        <taxon>Salicaceae</taxon>
        <taxon>Saliceae</taxon>
        <taxon>Populus</taxon>
    </lineage>
</organism>
<proteinExistence type="predicted"/>
<sequence length="544" mass="59974">MVSASLLLLLLLQIEDVKLVQLDKCSGEGQASDSFAIISNLVSNFGHVDLHSPISIFNWITNNLTVPIEIANTGALCCVAARPQGAKSPATGRDSSNNHGEPHWQINSSFSPPPLRMWDCRLRSDGLSHGSRAVHGSSMSSNSRGSRSWVGSEQYTNHHHSVSDGALPYSDSPPDIVQEPRWTSPMRKFNLGERAASIAGGSRSQPTCLPCSTERRFAVRASVTSPDFGSPSSLSDSSHWESTSKRPYAFSNRNISTRRLYMSKTVYPLVFRNPVSDCETFGDADNSSIGRLTSREERISPSHWPDNSSSVEYKFHKTLTELQKLEISPDPSASSRREGFRWSSASSYDLGIDGERFDIAEHMDMESLRSPCGPIVEQKCGVCGKLMWQKSPWSSHRIMRGGDMPTAGVLPCSHVFHAECLEQVTPKTQIHDPPCPLCLKTIGSIEESPPVSEPLQMALRSVRRSRGVVISEVQGSHSNTEASHHIKDRLRRNWPQAVLRQNDNGSSITSRLRRHFMFKGKSGKELLNTKVLQGIGSSSSQKPA</sequence>
<evidence type="ECO:0000313" key="1">
    <source>
        <dbReference type="EMBL" id="KAL3565058.1"/>
    </source>
</evidence>
<evidence type="ECO:0000313" key="2">
    <source>
        <dbReference type="Proteomes" id="UP000309997"/>
    </source>
</evidence>
<name>A0ACC4AFU8_POPAL</name>
<dbReference type="EMBL" id="RCHU02000019">
    <property type="protein sequence ID" value="KAL3565058.1"/>
    <property type="molecule type" value="Genomic_DNA"/>
</dbReference>
<comment type="caution">
    <text evidence="1">The sequence shown here is derived from an EMBL/GenBank/DDBJ whole genome shotgun (WGS) entry which is preliminary data.</text>
</comment>
<protein>
    <submittedName>
        <fullName evidence="1">Uncharacterized protein</fullName>
    </submittedName>
</protein>
<keyword evidence="2" id="KW-1185">Reference proteome</keyword>
<dbReference type="Proteomes" id="UP000309997">
    <property type="component" value="Unassembled WGS sequence"/>
</dbReference>
<accession>A0ACC4AFU8</accession>